<comment type="subcellular location">
    <subcellularLocation>
        <location evidence="1">Cell membrane</location>
        <topology evidence="1">Peripheral membrane protein</topology>
    </subcellularLocation>
</comment>
<keyword evidence="5" id="KW-0547">Nucleotide-binding</keyword>
<feature type="domain" description="ABC transporter" evidence="10">
    <location>
        <begin position="8"/>
        <end position="248"/>
    </location>
</feature>
<dbReference type="PATRIC" id="fig|1566026.4.peg.3673"/>
<dbReference type="Proteomes" id="UP000036908">
    <property type="component" value="Unassembled WGS sequence"/>
</dbReference>
<evidence type="ECO:0000313" key="12">
    <source>
        <dbReference type="Proteomes" id="UP000036908"/>
    </source>
</evidence>
<dbReference type="InterPro" id="IPR027417">
    <property type="entry name" value="P-loop_NTPase"/>
</dbReference>
<keyword evidence="4" id="KW-0410">Iron transport</keyword>
<accession>A0A0L8ALE9</accession>
<keyword evidence="8" id="KW-0406">Ion transport</keyword>
<evidence type="ECO:0000256" key="9">
    <source>
        <dbReference type="ARBA" id="ARBA00023136"/>
    </source>
</evidence>
<evidence type="ECO:0000256" key="1">
    <source>
        <dbReference type="ARBA" id="ARBA00004202"/>
    </source>
</evidence>
<evidence type="ECO:0000256" key="4">
    <source>
        <dbReference type="ARBA" id="ARBA00022496"/>
    </source>
</evidence>
<dbReference type="InterPro" id="IPR003593">
    <property type="entry name" value="AAA+_ATPase"/>
</dbReference>
<dbReference type="PROSITE" id="PS50893">
    <property type="entry name" value="ABC_TRANSPORTER_2"/>
    <property type="match status" value="1"/>
</dbReference>
<evidence type="ECO:0000313" key="11">
    <source>
        <dbReference type="EMBL" id="KOF03061.1"/>
    </source>
</evidence>
<dbReference type="PANTHER" id="PTHR42771:SF2">
    <property type="entry name" value="IRON(3+)-HYDROXAMATE IMPORT ATP-BINDING PROTEIN FHUC"/>
    <property type="match status" value="1"/>
</dbReference>
<dbReference type="SUPFAM" id="SSF52540">
    <property type="entry name" value="P-loop containing nucleoside triphosphate hydrolases"/>
    <property type="match status" value="1"/>
</dbReference>
<gene>
    <name evidence="11" type="ORF">OB69_09180</name>
</gene>
<dbReference type="Gene3D" id="3.40.50.300">
    <property type="entry name" value="P-loop containing nucleotide triphosphate hydrolases"/>
    <property type="match status" value="1"/>
</dbReference>
<comment type="caution">
    <text evidence="11">The sequence shown here is derived from an EMBL/GenBank/DDBJ whole genome shotgun (WGS) entry which is preliminary data.</text>
</comment>
<name>A0A0L8ALE9_9BACT</name>
<keyword evidence="2" id="KW-0813">Transport</keyword>
<dbReference type="Pfam" id="PF00005">
    <property type="entry name" value="ABC_tran"/>
    <property type="match status" value="1"/>
</dbReference>
<dbReference type="GO" id="GO:0005524">
    <property type="term" value="F:ATP binding"/>
    <property type="evidence" value="ECO:0007669"/>
    <property type="project" value="UniProtKB-KW"/>
</dbReference>
<keyword evidence="12" id="KW-1185">Reference proteome</keyword>
<evidence type="ECO:0000259" key="10">
    <source>
        <dbReference type="PROSITE" id="PS50893"/>
    </source>
</evidence>
<evidence type="ECO:0000256" key="3">
    <source>
        <dbReference type="ARBA" id="ARBA00022475"/>
    </source>
</evidence>
<keyword evidence="6" id="KW-0067">ATP-binding</keyword>
<evidence type="ECO:0000256" key="5">
    <source>
        <dbReference type="ARBA" id="ARBA00022741"/>
    </source>
</evidence>
<dbReference type="GO" id="GO:0005886">
    <property type="term" value="C:plasma membrane"/>
    <property type="evidence" value="ECO:0007669"/>
    <property type="project" value="UniProtKB-SubCell"/>
</dbReference>
<dbReference type="EMBL" id="JSVA01000009">
    <property type="protein sequence ID" value="KOF03061.1"/>
    <property type="molecule type" value="Genomic_DNA"/>
</dbReference>
<evidence type="ECO:0000256" key="8">
    <source>
        <dbReference type="ARBA" id="ARBA00023065"/>
    </source>
</evidence>
<sequence length="335" mass="37565">MKETRIILSTTNLTVGYKDKKGEKPVLTNLNLSLEKGKLTCLLGTNGTGKSTLMRTIGGIQKPLKGEVFMQGKPIRSIDAKSLSKQLSLVLTDRIAPGNLTVYALVSLGRFPYTSWLGTLSQEDKDIIFIAMEATGILEFANKHIGELSDGERQKVMIARTLAQNTEVIFLDEPTAHLDLPNRMEIFHLLRELAVKGDKAILLTTHELDMALANADHLWLINQNQSIDSGLPEDLVLNGLLEEAFQRDQLQFDYEQGTFKRTSTQSKTKVRLEGDVILKRWTRSALERAGYEVTPDTSDIKIKISGSLKAPLWHLNYNDTTYKTIQELLIQLNNQ</sequence>
<dbReference type="FunFam" id="3.40.50.300:FF:000134">
    <property type="entry name" value="Iron-enterobactin ABC transporter ATP-binding protein"/>
    <property type="match status" value="1"/>
</dbReference>
<keyword evidence="7" id="KW-0408">Iron</keyword>
<dbReference type="PANTHER" id="PTHR42771">
    <property type="entry name" value="IRON(3+)-HYDROXAMATE IMPORT ATP-BINDING PROTEIN FHUC"/>
    <property type="match status" value="1"/>
</dbReference>
<dbReference type="AlphaFoldDB" id="A0A0L8ALE9"/>
<dbReference type="GO" id="GO:0016887">
    <property type="term" value="F:ATP hydrolysis activity"/>
    <property type="evidence" value="ECO:0007669"/>
    <property type="project" value="InterPro"/>
</dbReference>
<keyword evidence="3" id="KW-1003">Cell membrane</keyword>
<evidence type="ECO:0000256" key="2">
    <source>
        <dbReference type="ARBA" id="ARBA00022448"/>
    </source>
</evidence>
<dbReference type="SMART" id="SM00382">
    <property type="entry name" value="AAA"/>
    <property type="match status" value="1"/>
</dbReference>
<dbReference type="CDD" id="cd03214">
    <property type="entry name" value="ABC_Iron-Siderophores_B12_Hemin"/>
    <property type="match status" value="1"/>
</dbReference>
<keyword evidence="9" id="KW-0472">Membrane</keyword>
<reference evidence="12" key="1">
    <citation type="submission" date="2014-11" db="EMBL/GenBank/DDBJ databases">
        <title>Genome sequencing of Roseivirga sp. D-25.</title>
        <authorList>
            <person name="Selvaratnam C."/>
            <person name="Thevarajoo S."/>
            <person name="Goh K.M."/>
            <person name="Eee R."/>
            <person name="Chan K.-G."/>
            <person name="Chong C.S."/>
        </authorList>
    </citation>
    <scope>NUCLEOTIDE SEQUENCE [LARGE SCALE GENOMIC DNA]</scope>
    <source>
        <strain evidence="12">D-25</strain>
    </source>
</reference>
<proteinExistence type="predicted"/>
<dbReference type="GO" id="GO:0006826">
    <property type="term" value="P:iron ion transport"/>
    <property type="evidence" value="ECO:0007669"/>
    <property type="project" value="UniProtKB-KW"/>
</dbReference>
<protein>
    <recommendedName>
        <fullName evidence="10">ABC transporter domain-containing protein</fullName>
    </recommendedName>
</protein>
<dbReference type="InterPro" id="IPR003439">
    <property type="entry name" value="ABC_transporter-like_ATP-bd"/>
</dbReference>
<evidence type="ECO:0000256" key="6">
    <source>
        <dbReference type="ARBA" id="ARBA00022840"/>
    </source>
</evidence>
<organism evidence="11 12">
    <name type="scientific">Roseivirga seohaensis subsp. aquiponti</name>
    <dbReference type="NCBI Taxonomy" id="1566026"/>
    <lineage>
        <taxon>Bacteria</taxon>
        <taxon>Pseudomonadati</taxon>
        <taxon>Bacteroidota</taxon>
        <taxon>Cytophagia</taxon>
        <taxon>Cytophagales</taxon>
        <taxon>Roseivirgaceae</taxon>
        <taxon>Roseivirga</taxon>
    </lineage>
</organism>
<evidence type="ECO:0000256" key="7">
    <source>
        <dbReference type="ARBA" id="ARBA00023004"/>
    </source>
</evidence>
<dbReference type="InterPro" id="IPR051535">
    <property type="entry name" value="Siderophore_ABC-ATPase"/>
</dbReference>